<name>A0A222AHW9_9CRYP</name>
<dbReference type="SUPFAM" id="SSF46561">
    <property type="entry name" value="Ribosomal protein L29 (L29p)"/>
    <property type="match status" value="1"/>
</dbReference>
<dbReference type="GO" id="GO:0022625">
    <property type="term" value="C:cytosolic large ribosomal subunit"/>
    <property type="evidence" value="ECO:0007669"/>
    <property type="project" value="TreeGrafter"/>
</dbReference>
<proteinExistence type="inferred from homology"/>
<dbReference type="PANTHER" id="PTHR10916:SF0">
    <property type="entry name" value="LARGE RIBOSOMAL SUBUNIT PROTEIN UL29C"/>
    <property type="match status" value="1"/>
</dbReference>
<dbReference type="Gene3D" id="1.10.287.310">
    <property type="match status" value="1"/>
</dbReference>
<geneLocation type="plastid" evidence="6"/>
<protein>
    <recommendedName>
        <fullName evidence="4">Large ribosomal subunit protein uL29c</fullName>
    </recommendedName>
    <alternativeName>
        <fullName evidence="5">50S ribosomal protein L29, chloroplastic</fullName>
    </alternativeName>
</protein>
<dbReference type="CDD" id="cd00427">
    <property type="entry name" value="Ribosomal_L29_HIP"/>
    <property type="match status" value="1"/>
</dbReference>
<gene>
    <name evidence="6" type="primary">rpl29</name>
</gene>
<accession>A0A222AHW9</accession>
<dbReference type="AlphaFoldDB" id="A0A222AHW9"/>
<evidence type="ECO:0000313" key="6">
    <source>
        <dbReference type="EMBL" id="ASO75970.1"/>
    </source>
</evidence>
<keyword evidence="6" id="KW-0934">Plastid</keyword>
<dbReference type="InterPro" id="IPR050063">
    <property type="entry name" value="Ribosomal_protein_uL29"/>
</dbReference>
<dbReference type="InterPro" id="IPR036049">
    <property type="entry name" value="Ribosomal_uL29_sf"/>
</dbReference>
<sequence>MALSNFQTLKDLDANQIQEAIVESKKELFNLRLQKATRQSFKPHNFKHLKRKIAQLMTLESQREQN</sequence>
<evidence type="ECO:0000256" key="2">
    <source>
        <dbReference type="ARBA" id="ARBA00022980"/>
    </source>
</evidence>
<dbReference type="NCBIfam" id="TIGR00012">
    <property type="entry name" value="L29"/>
    <property type="match status" value="1"/>
</dbReference>
<dbReference type="EMBL" id="KY856940">
    <property type="protein sequence ID" value="ASO75970.1"/>
    <property type="molecule type" value="Genomic_DNA"/>
</dbReference>
<reference evidence="6" key="1">
    <citation type="journal article" date="2017" name="Genome Biol. Evol.">
        <title>Evolutionary Dynamics of Cryptophyte Plastid Genomes.</title>
        <authorList>
            <person name="Kim J.I."/>
            <person name="Moore C.E."/>
            <person name="Archibald J.M."/>
            <person name="Bhattacharya D."/>
            <person name="Yi G."/>
            <person name="Yoon H.S."/>
            <person name="Shin W."/>
        </authorList>
    </citation>
    <scope>NUCLEOTIDE SEQUENCE</scope>
    <source>
        <strain evidence="6">CCMP1868</strain>
    </source>
</reference>
<dbReference type="Pfam" id="PF00831">
    <property type="entry name" value="Ribosomal_L29"/>
    <property type="match status" value="1"/>
</dbReference>
<keyword evidence="3" id="KW-0687">Ribonucleoprotein</keyword>
<dbReference type="PANTHER" id="PTHR10916">
    <property type="entry name" value="60S RIBOSOMAL PROTEIN L35/50S RIBOSOMAL PROTEIN L29"/>
    <property type="match status" value="1"/>
</dbReference>
<dbReference type="HAMAP" id="MF_00374">
    <property type="entry name" value="Ribosomal_uL29"/>
    <property type="match status" value="1"/>
</dbReference>
<dbReference type="GO" id="GO:0003735">
    <property type="term" value="F:structural constituent of ribosome"/>
    <property type="evidence" value="ECO:0007669"/>
    <property type="project" value="InterPro"/>
</dbReference>
<comment type="similarity">
    <text evidence="1">Belongs to the universal ribosomal protein uL29 family.</text>
</comment>
<organism evidence="6">
    <name type="scientific">Storeatula sp. CCMP1868</name>
    <dbReference type="NCBI Taxonomy" id="195070"/>
    <lineage>
        <taxon>Eukaryota</taxon>
        <taxon>Cryptophyceae</taxon>
        <taxon>Pyrenomonadales</taxon>
        <taxon>Pyrenomonadaceae</taxon>
        <taxon>Storeatula</taxon>
    </lineage>
</organism>
<keyword evidence="2 6" id="KW-0689">Ribosomal protein</keyword>
<evidence type="ECO:0000256" key="4">
    <source>
        <dbReference type="ARBA" id="ARBA00040028"/>
    </source>
</evidence>
<evidence type="ECO:0000256" key="1">
    <source>
        <dbReference type="ARBA" id="ARBA00009254"/>
    </source>
</evidence>
<dbReference type="InterPro" id="IPR001854">
    <property type="entry name" value="Ribosomal_uL29"/>
</dbReference>
<dbReference type="GO" id="GO:0006412">
    <property type="term" value="P:translation"/>
    <property type="evidence" value="ECO:0007669"/>
    <property type="project" value="InterPro"/>
</dbReference>
<evidence type="ECO:0000256" key="3">
    <source>
        <dbReference type="ARBA" id="ARBA00023274"/>
    </source>
</evidence>
<evidence type="ECO:0000256" key="5">
    <source>
        <dbReference type="ARBA" id="ARBA00042960"/>
    </source>
</evidence>